<evidence type="ECO:0000313" key="5">
    <source>
        <dbReference type="EMBL" id="WKW13661.1"/>
    </source>
</evidence>
<dbReference type="EMBL" id="CP130612">
    <property type="protein sequence ID" value="WKW13661.1"/>
    <property type="molecule type" value="Genomic_DNA"/>
</dbReference>
<evidence type="ECO:0000256" key="1">
    <source>
        <dbReference type="ARBA" id="ARBA00011046"/>
    </source>
</evidence>
<evidence type="ECO:0000256" key="2">
    <source>
        <dbReference type="ARBA" id="ARBA00023015"/>
    </source>
</evidence>
<dbReference type="Proteomes" id="UP001229955">
    <property type="component" value="Chromosome"/>
</dbReference>
<dbReference type="EMBL" id="CP130613">
    <property type="protein sequence ID" value="WKW16567.1"/>
    <property type="molecule type" value="Genomic_DNA"/>
</dbReference>
<keyword evidence="7" id="KW-1185">Reference proteome</keyword>
<dbReference type="Gene3D" id="1.10.10.10">
    <property type="entry name" value="Winged helix-like DNA-binding domain superfamily/Winged helix DNA-binding domain"/>
    <property type="match status" value="1"/>
</dbReference>
<evidence type="ECO:0000256" key="3">
    <source>
        <dbReference type="ARBA" id="ARBA00023125"/>
    </source>
</evidence>
<dbReference type="AlphaFoldDB" id="A0AA49K2G4"/>
<dbReference type="GO" id="GO:0045892">
    <property type="term" value="P:negative regulation of DNA-templated transcription"/>
    <property type="evidence" value="ECO:0007669"/>
    <property type="project" value="InterPro"/>
</dbReference>
<keyword evidence="4" id="KW-0804">Transcription</keyword>
<organism evidence="6 7">
    <name type="scientific">Pseudogemmatithrix spongiicola</name>
    <dbReference type="NCBI Taxonomy" id="3062599"/>
    <lineage>
        <taxon>Bacteria</taxon>
        <taxon>Pseudomonadati</taxon>
        <taxon>Gemmatimonadota</taxon>
        <taxon>Gemmatimonadia</taxon>
        <taxon>Gemmatimonadales</taxon>
        <taxon>Gemmatimonadaceae</taxon>
        <taxon>Pseudogemmatithrix</taxon>
    </lineage>
</organism>
<keyword evidence="3" id="KW-0238">DNA-binding</keyword>
<evidence type="ECO:0000256" key="4">
    <source>
        <dbReference type="ARBA" id="ARBA00023163"/>
    </source>
</evidence>
<accession>A0AA49Q6C3</accession>
<accession>A0AA49K2G4</accession>
<dbReference type="InterPro" id="IPR036390">
    <property type="entry name" value="WH_DNA-bd_sf"/>
</dbReference>
<name>A0AA49K2G4_9BACT</name>
<gene>
    <name evidence="5" type="ORF">Strain138_001169</name>
    <name evidence="6" type="ORF">Strain318_001169</name>
</gene>
<sequence>MNLSGSGVGTVLGELESRLMRLCWDAARPLSAREIHDRLRAEHPVSPLTSTTVLNRLVRKGFLSRGRVDGLLHFTARVDEPEFVSQASRRAVEGILSLGAEAVTASIVDVLAERDPEQLAELARLIRRKLREQDG</sequence>
<dbReference type="KEGG" id="pspc:Strain318_001169"/>
<proteinExistence type="inferred from homology"/>
<dbReference type="GO" id="GO:0003677">
    <property type="term" value="F:DNA binding"/>
    <property type="evidence" value="ECO:0007669"/>
    <property type="project" value="UniProtKB-KW"/>
</dbReference>
<dbReference type="SUPFAM" id="SSF46785">
    <property type="entry name" value="Winged helix' DNA-binding domain"/>
    <property type="match status" value="1"/>
</dbReference>
<protein>
    <submittedName>
        <fullName evidence="6">BlaI/MecI/CopY family transcriptional regulator</fullName>
    </submittedName>
</protein>
<evidence type="ECO:0000313" key="6">
    <source>
        <dbReference type="EMBL" id="WKW16567.1"/>
    </source>
</evidence>
<keyword evidence="2" id="KW-0805">Transcription regulation</keyword>
<dbReference type="InterPro" id="IPR005650">
    <property type="entry name" value="BlaI_family"/>
</dbReference>
<dbReference type="InterPro" id="IPR036388">
    <property type="entry name" value="WH-like_DNA-bd_sf"/>
</dbReference>
<evidence type="ECO:0000313" key="7">
    <source>
        <dbReference type="Proteomes" id="UP001229955"/>
    </source>
</evidence>
<reference evidence="6" key="1">
    <citation type="submission" date="2023-07" db="EMBL/GenBank/DDBJ databases">
        <authorList>
            <person name="Haufschild T."/>
            <person name="Kallscheuer N."/>
            <person name="Hammer J."/>
            <person name="Kohn T."/>
            <person name="Kabuu M."/>
            <person name="Jogler M."/>
            <person name="Wohfarth N."/>
            <person name="Heuer A."/>
            <person name="Rohde M."/>
            <person name="van Teeseling M.C.F."/>
            <person name="Jogler C."/>
        </authorList>
    </citation>
    <scope>NUCLEOTIDE SEQUENCE</scope>
    <source>
        <strain evidence="5">Strain 138</strain>
        <strain evidence="6">Strain 318</strain>
    </source>
</reference>
<dbReference type="Pfam" id="PF03965">
    <property type="entry name" value="Penicillinase_R"/>
    <property type="match status" value="1"/>
</dbReference>
<comment type="similarity">
    <text evidence="1">Belongs to the BlaI transcriptional regulatory family.</text>
</comment>